<sequence length="110" mass="12654">MLDSPQEHFNAEAIPKAPRRPGNAAAAPCSLLEMQLERRAREPWRPAREERRYRKLSFIEAAGDVAVWFDRVCRKHSHAQLETEIPLFSNSAWHAESWLCGTTQSSVLKR</sequence>
<evidence type="ECO:0000313" key="3">
    <source>
        <dbReference type="Proteomes" id="UP000287651"/>
    </source>
</evidence>
<dbReference type="Proteomes" id="UP000287651">
    <property type="component" value="Unassembled WGS sequence"/>
</dbReference>
<reference evidence="2 3" key="1">
    <citation type="journal article" date="2014" name="Agronomy (Basel)">
        <title>A Draft Genome Sequence for Ensete ventricosum, the Drought-Tolerant Tree Against Hunger.</title>
        <authorList>
            <person name="Harrison J."/>
            <person name="Moore K.A."/>
            <person name="Paszkiewicz K."/>
            <person name="Jones T."/>
            <person name="Grant M."/>
            <person name="Ambacheew D."/>
            <person name="Muzemil S."/>
            <person name="Studholme D.J."/>
        </authorList>
    </citation>
    <scope>NUCLEOTIDE SEQUENCE [LARGE SCALE GENOMIC DNA]</scope>
</reference>
<protein>
    <submittedName>
        <fullName evidence="2">Uncharacterized protein</fullName>
    </submittedName>
</protein>
<evidence type="ECO:0000256" key="1">
    <source>
        <dbReference type="SAM" id="MobiDB-lite"/>
    </source>
</evidence>
<organism evidence="2 3">
    <name type="scientific">Ensete ventricosum</name>
    <name type="common">Abyssinian banana</name>
    <name type="synonym">Musa ensete</name>
    <dbReference type="NCBI Taxonomy" id="4639"/>
    <lineage>
        <taxon>Eukaryota</taxon>
        <taxon>Viridiplantae</taxon>
        <taxon>Streptophyta</taxon>
        <taxon>Embryophyta</taxon>
        <taxon>Tracheophyta</taxon>
        <taxon>Spermatophyta</taxon>
        <taxon>Magnoliopsida</taxon>
        <taxon>Liliopsida</taxon>
        <taxon>Zingiberales</taxon>
        <taxon>Musaceae</taxon>
        <taxon>Ensete</taxon>
    </lineage>
</organism>
<feature type="compositionally biased region" description="Basic and acidic residues" evidence="1">
    <location>
        <begin position="1"/>
        <end position="10"/>
    </location>
</feature>
<comment type="caution">
    <text evidence="2">The sequence shown here is derived from an EMBL/GenBank/DDBJ whole genome shotgun (WGS) entry which is preliminary data.</text>
</comment>
<proteinExistence type="predicted"/>
<dbReference type="EMBL" id="AMZH03004758">
    <property type="protein sequence ID" value="RRT68230.1"/>
    <property type="molecule type" value="Genomic_DNA"/>
</dbReference>
<name>A0A426ZWA5_ENSVE</name>
<accession>A0A426ZWA5</accession>
<evidence type="ECO:0000313" key="2">
    <source>
        <dbReference type="EMBL" id="RRT68230.1"/>
    </source>
</evidence>
<gene>
    <name evidence="2" type="ORF">B296_00001694</name>
</gene>
<dbReference type="AlphaFoldDB" id="A0A426ZWA5"/>
<feature type="region of interest" description="Disordered" evidence="1">
    <location>
        <begin position="1"/>
        <end position="25"/>
    </location>
</feature>